<dbReference type="EMBL" id="CM043788">
    <property type="protein sequence ID" value="KAI4829474.1"/>
    <property type="molecule type" value="Genomic_DNA"/>
</dbReference>
<reference evidence="1" key="1">
    <citation type="submission" date="2022-05" db="EMBL/GenBank/DDBJ databases">
        <title>Chromosome-level genome of Chaenocephalus aceratus.</title>
        <authorList>
            <person name="Park H."/>
        </authorList>
    </citation>
    <scope>NUCLEOTIDE SEQUENCE</scope>
    <source>
        <strain evidence="1">KU_202001</strain>
    </source>
</reference>
<comment type="caution">
    <text evidence="1">The sequence shown here is derived from an EMBL/GenBank/DDBJ whole genome shotgun (WGS) entry which is preliminary data.</text>
</comment>
<keyword evidence="2" id="KW-1185">Reference proteome</keyword>
<feature type="non-terminal residue" evidence="1">
    <location>
        <position position="1"/>
    </location>
</feature>
<gene>
    <name evidence="1" type="ORF">KUCAC02_023514</name>
</gene>
<name>A0ACB9XQ87_CHAAC</name>
<sequence>DYIKQEVDEGKYCGMVMLDLHKAFDTVNHPILIDKLKAIGFDKLSVSWMQSYLEGREQMVETTSFLSEAQFSAESPETLDPLFKFHETIAKATFTSIPSLLD</sequence>
<evidence type="ECO:0000313" key="2">
    <source>
        <dbReference type="Proteomes" id="UP001057452"/>
    </source>
</evidence>
<feature type="non-terminal residue" evidence="1">
    <location>
        <position position="102"/>
    </location>
</feature>
<accession>A0ACB9XQ87</accession>
<protein>
    <submittedName>
        <fullName evidence="1">Uncharacterized protein</fullName>
    </submittedName>
</protein>
<proteinExistence type="predicted"/>
<organism evidence="1 2">
    <name type="scientific">Chaenocephalus aceratus</name>
    <name type="common">Blackfin icefish</name>
    <name type="synonym">Chaenichthys aceratus</name>
    <dbReference type="NCBI Taxonomy" id="36190"/>
    <lineage>
        <taxon>Eukaryota</taxon>
        <taxon>Metazoa</taxon>
        <taxon>Chordata</taxon>
        <taxon>Craniata</taxon>
        <taxon>Vertebrata</taxon>
        <taxon>Euteleostomi</taxon>
        <taxon>Actinopterygii</taxon>
        <taxon>Neopterygii</taxon>
        <taxon>Teleostei</taxon>
        <taxon>Neoteleostei</taxon>
        <taxon>Acanthomorphata</taxon>
        <taxon>Eupercaria</taxon>
        <taxon>Perciformes</taxon>
        <taxon>Notothenioidei</taxon>
        <taxon>Channichthyidae</taxon>
        <taxon>Chaenocephalus</taxon>
    </lineage>
</organism>
<dbReference type="Proteomes" id="UP001057452">
    <property type="component" value="Chromosome 4"/>
</dbReference>
<evidence type="ECO:0000313" key="1">
    <source>
        <dbReference type="EMBL" id="KAI4829474.1"/>
    </source>
</evidence>